<dbReference type="RefSeq" id="WP_344175348.1">
    <property type="nucleotide sequence ID" value="NZ_BAAANC010000002.1"/>
</dbReference>
<sequence length="129" mass="13205">MSTTMTTTRRPRTGTVALWVVQVLLAGSFVLAALPKLTGDQVMVDMFALIGAGQWLRYAVGALELAGAVALLVPRLGGAAALGLSGLMAGAIVTNVAVLGVSAAVPATYLVLAGVIAWFRRDSIVGLVR</sequence>
<evidence type="ECO:0008006" key="8">
    <source>
        <dbReference type="Google" id="ProtNLM"/>
    </source>
</evidence>
<protein>
    <recommendedName>
        <fullName evidence="8">DoxX-like protein</fullName>
    </recommendedName>
</protein>
<name>A0ABN2AZP5_9ACTN</name>
<comment type="caution">
    <text evidence="6">The sequence shown here is derived from an EMBL/GenBank/DDBJ whole genome shotgun (WGS) entry which is preliminary data.</text>
</comment>
<evidence type="ECO:0000256" key="1">
    <source>
        <dbReference type="ARBA" id="ARBA00004141"/>
    </source>
</evidence>
<keyword evidence="4 5" id="KW-0472">Membrane</keyword>
<evidence type="ECO:0000256" key="2">
    <source>
        <dbReference type="ARBA" id="ARBA00022692"/>
    </source>
</evidence>
<feature type="transmembrane region" description="Helical" evidence="5">
    <location>
        <begin position="99"/>
        <end position="119"/>
    </location>
</feature>
<evidence type="ECO:0000313" key="6">
    <source>
        <dbReference type="EMBL" id="GAA1530953.1"/>
    </source>
</evidence>
<proteinExistence type="predicted"/>
<dbReference type="Pfam" id="PF13564">
    <property type="entry name" value="DoxX_2"/>
    <property type="match status" value="1"/>
</dbReference>
<dbReference type="InterPro" id="IPR032808">
    <property type="entry name" value="DoxX"/>
</dbReference>
<keyword evidence="7" id="KW-1185">Reference proteome</keyword>
<keyword evidence="2 5" id="KW-0812">Transmembrane</keyword>
<evidence type="ECO:0000256" key="3">
    <source>
        <dbReference type="ARBA" id="ARBA00022989"/>
    </source>
</evidence>
<evidence type="ECO:0000313" key="7">
    <source>
        <dbReference type="Proteomes" id="UP001500363"/>
    </source>
</evidence>
<organism evidence="6 7">
    <name type="scientific">Kribbella lupini</name>
    <dbReference type="NCBI Taxonomy" id="291602"/>
    <lineage>
        <taxon>Bacteria</taxon>
        <taxon>Bacillati</taxon>
        <taxon>Actinomycetota</taxon>
        <taxon>Actinomycetes</taxon>
        <taxon>Propionibacteriales</taxon>
        <taxon>Kribbellaceae</taxon>
        <taxon>Kribbella</taxon>
    </lineage>
</organism>
<evidence type="ECO:0000256" key="4">
    <source>
        <dbReference type="ARBA" id="ARBA00023136"/>
    </source>
</evidence>
<comment type="subcellular location">
    <subcellularLocation>
        <location evidence="1">Membrane</location>
        <topology evidence="1">Multi-pass membrane protein</topology>
    </subcellularLocation>
</comment>
<reference evidence="6 7" key="1">
    <citation type="journal article" date="2019" name="Int. J. Syst. Evol. Microbiol.">
        <title>The Global Catalogue of Microorganisms (GCM) 10K type strain sequencing project: providing services to taxonomists for standard genome sequencing and annotation.</title>
        <authorList>
            <consortium name="The Broad Institute Genomics Platform"/>
            <consortium name="The Broad Institute Genome Sequencing Center for Infectious Disease"/>
            <person name="Wu L."/>
            <person name="Ma J."/>
        </authorList>
    </citation>
    <scope>NUCLEOTIDE SEQUENCE [LARGE SCALE GENOMIC DNA]</scope>
    <source>
        <strain evidence="6 7">JCM 14303</strain>
    </source>
</reference>
<evidence type="ECO:0000256" key="5">
    <source>
        <dbReference type="SAM" id="Phobius"/>
    </source>
</evidence>
<keyword evidence="3 5" id="KW-1133">Transmembrane helix</keyword>
<dbReference type="EMBL" id="BAAANC010000002">
    <property type="protein sequence ID" value="GAA1530953.1"/>
    <property type="molecule type" value="Genomic_DNA"/>
</dbReference>
<accession>A0ABN2AZP5</accession>
<gene>
    <name evidence="6" type="ORF">GCM10009741_36240</name>
</gene>
<dbReference type="Proteomes" id="UP001500363">
    <property type="component" value="Unassembled WGS sequence"/>
</dbReference>